<keyword evidence="1" id="KW-0808">Transferase</keyword>
<accession>F6DLS8</accession>
<organism evidence="1 2">
    <name type="scientific">Desulforamulus ruminis (strain ATCC 23193 / DSM 2154 / NCIMB 8452 / DL)</name>
    <name type="common">Desulfotomaculum ruminis</name>
    <dbReference type="NCBI Taxonomy" id="696281"/>
    <lineage>
        <taxon>Bacteria</taxon>
        <taxon>Bacillati</taxon>
        <taxon>Bacillota</taxon>
        <taxon>Clostridia</taxon>
        <taxon>Eubacteriales</taxon>
        <taxon>Peptococcaceae</taxon>
        <taxon>Desulforamulus</taxon>
    </lineage>
</organism>
<protein>
    <submittedName>
        <fullName evidence="1">Two-component sensor histidine kinase</fullName>
    </submittedName>
</protein>
<gene>
    <name evidence="1" type="ordered locus">Desru_0070</name>
</gene>
<evidence type="ECO:0000313" key="2">
    <source>
        <dbReference type="Proteomes" id="UP000009234"/>
    </source>
</evidence>
<reference evidence="2" key="1">
    <citation type="submission" date="2011-05" db="EMBL/GenBank/DDBJ databases">
        <title>Complete sequence of Desulfotomaculum ruminis DSM 2154.</title>
        <authorList>
            <person name="Lucas S."/>
            <person name="Copeland A."/>
            <person name="Lapidus A."/>
            <person name="Cheng J.-F."/>
            <person name="Goodwin L."/>
            <person name="Pitluck S."/>
            <person name="Lu M."/>
            <person name="Detter J.C."/>
            <person name="Han C."/>
            <person name="Tapia R."/>
            <person name="Land M."/>
            <person name="Hauser L."/>
            <person name="Kyrpides N."/>
            <person name="Ivanova N."/>
            <person name="Mikhailova N."/>
            <person name="Pagani I."/>
            <person name="Stams A.J.M."/>
            <person name="Plugge C.M."/>
            <person name="Muyzer G."/>
            <person name="Kuever J."/>
            <person name="Parshina S.N."/>
            <person name="Ivanova A.E."/>
            <person name="Nazina T.N."/>
            <person name="Brambilla E."/>
            <person name="Spring S."/>
            <person name="Klenk H.-P."/>
            <person name="Woyke T."/>
        </authorList>
    </citation>
    <scope>NUCLEOTIDE SEQUENCE [LARGE SCALE GENOMIC DNA]</scope>
    <source>
        <strain evidence="2">ATCC 23193 / DSM 2154 / NCIB 8452 / DL</strain>
    </source>
</reference>
<dbReference type="EMBL" id="CP002780">
    <property type="protein sequence ID" value="AEG58371.1"/>
    <property type="molecule type" value="Genomic_DNA"/>
</dbReference>
<dbReference type="GO" id="GO:0016301">
    <property type="term" value="F:kinase activity"/>
    <property type="evidence" value="ECO:0007669"/>
    <property type="project" value="UniProtKB-KW"/>
</dbReference>
<dbReference type="Proteomes" id="UP000009234">
    <property type="component" value="Chromosome"/>
</dbReference>
<dbReference type="HOGENOM" id="CLU_3042781_0_0_9"/>
<keyword evidence="2" id="KW-1185">Reference proteome</keyword>
<name>F6DLS8_DESRL</name>
<evidence type="ECO:0000313" key="1">
    <source>
        <dbReference type="EMBL" id="AEG58371.1"/>
    </source>
</evidence>
<keyword evidence="1" id="KW-0418">Kinase</keyword>
<sequence length="54" mass="6219">MIKDSLTVIISNLQLLSEEKPDHPAINRYLELIDEARKINRAIDVLFSLRPGMK</sequence>
<dbReference type="KEGG" id="dru:Desru_0070"/>
<reference evidence="1 2" key="2">
    <citation type="journal article" date="2012" name="Stand. Genomic Sci.">
        <title>Complete genome sequence of the sulfate-reducing firmicute Desulfotomaculum ruminis type strain (DL(T)).</title>
        <authorList>
            <person name="Spring S."/>
            <person name="Visser M."/>
            <person name="Lu M."/>
            <person name="Copeland A."/>
            <person name="Lapidus A."/>
            <person name="Lucas S."/>
            <person name="Cheng J.F."/>
            <person name="Han C."/>
            <person name="Tapia R."/>
            <person name="Goodwin L.A."/>
            <person name="Pitluck S."/>
            <person name="Ivanova N."/>
            <person name="Land M."/>
            <person name="Hauser L."/>
            <person name="Larimer F."/>
            <person name="Rohde M."/>
            <person name="Goker M."/>
            <person name="Detter J.C."/>
            <person name="Kyrpides N.C."/>
            <person name="Woyke T."/>
            <person name="Schaap P.J."/>
            <person name="Plugge C.M."/>
            <person name="Muyzer G."/>
            <person name="Kuever J."/>
            <person name="Pereira I.A."/>
            <person name="Parshina S.N."/>
            <person name="Bernier-Latmani R."/>
            <person name="Stams A.J."/>
            <person name="Klenk H.P."/>
        </authorList>
    </citation>
    <scope>NUCLEOTIDE SEQUENCE [LARGE SCALE GENOMIC DNA]</scope>
    <source>
        <strain evidence="2">ATCC 23193 / DSM 2154 / NCIB 8452 / DL</strain>
    </source>
</reference>
<dbReference type="AlphaFoldDB" id="F6DLS8"/>
<proteinExistence type="predicted"/>
<dbReference type="STRING" id="696281.Desru_0070"/>